<dbReference type="AlphaFoldDB" id="A0AAV5RDE1"/>
<keyword evidence="2" id="KW-1185">Reference proteome</keyword>
<accession>A0AAV5RDE1</accession>
<comment type="caution">
    <text evidence="1">The sequence shown here is derived from an EMBL/GenBank/DDBJ whole genome shotgun (WGS) entry which is preliminary data.</text>
</comment>
<dbReference type="PANTHER" id="PTHR28106">
    <property type="entry name" value="MITOCHONDRIAL ATPASE COMPLEX SUBUNIT ATP10"/>
    <property type="match status" value="1"/>
</dbReference>
<dbReference type="PANTHER" id="PTHR28106:SF1">
    <property type="entry name" value="MITOCHONDRIAL ATPASE COMPLEX SUBUNIT ATP10"/>
    <property type="match status" value="1"/>
</dbReference>
<dbReference type="GO" id="GO:0033615">
    <property type="term" value="P:mitochondrial proton-transporting ATP synthase complex assembly"/>
    <property type="evidence" value="ECO:0007669"/>
    <property type="project" value="TreeGrafter"/>
</dbReference>
<evidence type="ECO:0000313" key="1">
    <source>
        <dbReference type="EMBL" id="GMM49217.1"/>
    </source>
</evidence>
<dbReference type="EMBL" id="BTGC01000001">
    <property type="protein sequence ID" value="GMM49217.1"/>
    <property type="molecule type" value="Genomic_DNA"/>
</dbReference>
<dbReference type="Proteomes" id="UP001362899">
    <property type="component" value="Unassembled WGS sequence"/>
</dbReference>
<dbReference type="InterPro" id="IPR007849">
    <property type="entry name" value="ATP10"/>
</dbReference>
<protein>
    <submittedName>
        <fullName evidence="1">Atp10 protein</fullName>
    </submittedName>
</protein>
<name>A0AAV5RDE1_STABA</name>
<reference evidence="1 2" key="1">
    <citation type="journal article" date="2023" name="Elife">
        <title>Identification of key yeast species and microbe-microbe interactions impacting larval growth of Drosophila in the wild.</title>
        <authorList>
            <person name="Mure A."/>
            <person name="Sugiura Y."/>
            <person name="Maeda R."/>
            <person name="Honda K."/>
            <person name="Sakurai N."/>
            <person name="Takahashi Y."/>
            <person name="Watada M."/>
            <person name="Katoh T."/>
            <person name="Gotoh A."/>
            <person name="Gotoh Y."/>
            <person name="Taniguchi I."/>
            <person name="Nakamura K."/>
            <person name="Hayashi T."/>
            <person name="Katayama T."/>
            <person name="Uemura T."/>
            <person name="Hattori Y."/>
        </authorList>
    </citation>
    <scope>NUCLEOTIDE SEQUENCE [LARGE SCALE GENOMIC DNA]</scope>
    <source>
        <strain evidence="1 2">SB-73</strain>
    </source>
</reference>
<gene>
    <name evidence="1" type="ORF">DASB73_001750</name>
</gene>
<sequence>MFLFQRRLYASFAPERPQDIKNILKPLGLVNLPKSTTEIKKKTFKEKKADFLDLEKNRARREELKNEFFKSSFEHIYNFRHTGGKIFHSPKHMFNKESSLYMPNIRGIRIDDNTKMSVPLFQLLSKTKPNIIKLFSSVAGKKQIDNYTTGLSSNEVNMIEINSPTSWMNRFLVKLFSGKIRKATDSKYLIAEEKLTPEIVEALYAFNDLAGYLYLVDGNAKIRWATSGPPSDEEKQKFQKFLKQLE</sequence>
<dbReference type="GO" id="GO:0005743">
    <property type="term" value="C:mitochondrial inner membrane"/>
    <property type="evidence" value="ECO:0007669"/>
    <property type="project" value="TreeGrafter"/>
</dbReference>
<proteinExistence type="predicted"/>
<organism evidence="1 2">
    <name type="scientific">Starmerella bacillaris</name>
    <name type="common">Yeast</name>
    <name type="synonym">Candida zemplinina</name>
    <dbReference type="NCBI Taxonomy" id="1247836"/>
    <lineage>
        <taxon>Eukaryota</taxon>
        <taxon>Fungi</taxon>
        <taxon>Dikarya</taxon>
        <taxon>Ascomycota</taxon>
        <taxon>Saccharomycotina</taxon>
        <taxon>Dipodascomycetes</taxon>
        <taxon>Dipodascales</taxon>
        <taxon>Trichomonascaceae</taxon>
        <taxon>Starmerella</taxon>
    </lineage>
</organism>
<evidence type="ECO:0000313" key="2">
    <source>
        <dbReference type="Proteomes" id="UP001362899"/>
    </source>
</evidence>
<dbReference type="Pfam" id="PF05176">
    <property type="entry name" value="ATP-synt_10"/>
    <property type="match status" value="1"/>
</dbReference>